<keyword evidence="3" id="KW-1185">Reference proteome</keyword>
<keyword evidence="1" id="KW-0732">Signal</keyword>
<accession>M4ZD44</accession>
<dbReference type="eggNOG" id="ENOG503002G">
    <property type="taxonomic scope" value="Bacteria"/>
</dbReference>
<dbReference type="KEGG" id="aol:S58_56920"/>
<gene>
    <name evidence="2" type="ORF">S58_56920</name>
</gene>
<dbReference type="AlphaFoldDB" id="M4ZD44"/>
<dbReference type="Proteomes" id="UP000011841">
    <property type="component" value="Chromosome"/>
</dbReference>
<evidence type="ECO:0000313" key="2">
    <source>
        <dbReference type="EMBL" id="BAM91669.1"/>
    </source>
</evidence>
<feature type="chain" id="PRO_5004061807" evidence="1">
    <location>
        <begin position="31"/>
        <end position="217"/>
    </location>
</feature>
<name>M4ZD44_9BRAD</name>
<dbReference type="PATRIC" id="fig|1245469.3.peg.5825"/>
<reference evidence="2 3" key="1">
    <citation type="journal article" date="2013" name="Appl. Environ. Microbiol.">
        <title>Genome analysis suggests that the soil oligotrophic bacterium Agromonas oligotrophica (Bradyrhizobium oligotrophicum) is a nitrogen-fixing symbiont of Aeschynomene indica.</title>
        <authorList>
            <person name="Okubo T."/>
            <person name="Fukushima S."/>
            <person name="Itakura M."/>
            <person name="Oshima K."/>
            <person name="Longtonglang A."/>
            <person name="Teaumroong N."/>
            <person name="Mitsui H."/>
            <person name="Hattori M."/>
            <person name="Hattori R."/>
            <person name="Hattori T."/>
            <person name="Minamisawa K."/>
        </authorList>
    </citation>
    <scope>NUCLEOTIDE SEQUENCE [LARGE SCALE GENOMIC DNA]</scope>
    <source>
        <strain evidence="2 3">S58</strain>
    </source>
</reference>
<organism evidence="2 3">
    <name type="scientific">Bradyrhizobium oligotrophicum S58</name>
    <dbReference type="NCBI Taxonomy" id="1245469"/>
    <lineage>
        <taxon>Bacteria</taxon>
        <taxon>Pseudomonadati</taxon>
        <taxon>Pseudomonadota</taxon>
        <taxon>Alphaproteobacteria</taxon>
        <taxon>Hyphomicrobiales</taxon>
        <taxon>Nitrobacteraceae</taxon>
        <taxon>Bradyrhizobium</taxon>
    </lineage>
</organism>
<dbReference type="EMBL" id="AP012603">
    <property type="protein sequence ID" value="BAM91669.1"/>
    <property type="molecule type" value="Genomic_DNA"/>
</dbReference>
<evidence type="ECO:0000313" key="3">
    <source>
        <dbReference type="Proteomes" id="UP000011841"/>
    </source>
</evidence>
<feature type="signal peptide" evidence="1">
    <location>
        <begin position="1"/>
        <end position="30"/>
    </location>
</feature>
<sequence length="217" mass="23291">MLDNVVRAGRALSVLLVAMLPGWLSPAAHAQSAARPTPTPAQAVPADLKDLRGEWNRAGAGFGCKVVPPRQLSQEQLLAVMARACQRLGPLVVGDGADTATAALGPPHRTLNQPQDKVAWVYFIGQREHYPYFVVTVAADKIVALQVTGDGTAPAPGYDFSHVGLGSTTDELVAVFGQPSHFEPSELKNVELWTYPPHPFSFELKGGRVISVRIRQP</sequence>
<protein>
    <submittedName>
        <fullName evidence="2">Uncharacterized protein</fullName>
    </submittedName>
</protein>
<evidence type="ECO:0000256" key="1">
    <source>
        <dbReference type="SAM" id="SignalP"/>
    </source>
</evidence>
<proteinExistence type="predicted"/>
<dbReference type="HOGENOM" id="CLU_1341141_0_0_5"/>